<dbReference type="EMBL" id="MN740126">
    <property type="protein sequence ID" value="QHT88898.1"/>
    <property type="molecule type" value="Genomic_DNA"/>
</dbReference>
<keyword evidence="1" id="KW-1133">Transmembrane helix</keyword>
<keyword evidence="1" id="KW-0812">Transmembrane</keyword>
<feature type="domain" description="Phosphatidic acid phosphatase type 2/haloperoxidase" evidence="2">
    <location>
        <begin position="61"/>
        <end position="178"/>
    </location>
</feature>
<organism evidence="3">
    <name type="scientific">viral metagenome</name>
    <dbReference type="NCBI Taxonomy" id="1070528"/>
    <lineage>
        <taxon>unclassified sequences</taxon>
        <taxon>metagenomes</taxon>
        <taxon>organismal metagenomes</taxon>
    </lineage>
</organism>
<dbReference type="PANTHER" id="PTHR14969">
    <property type="entry name" value="SPHINGOSINE-1-PHOSPHATE PHOSPHOHYDROLASE"/>
    <property type="match status" value="1"/>
</dbReference>
<feature type="transmembrane region" description="Helical" evidence="1">
    <location>
        <begin position="119"/>
        <end position="143"/>
    </location>
</feature>
<evidence type="ECO:0000313" key="3">
    <source>
        <dbReference type="EMBL" id="QHT88898.1"/>
    </source>
</evidence>
<protein>
    <recommendedName>
        <fullName evidence="2">Phosphatidic acid phosphatase type 2/haloperoxidase domain-containing protein</fullName>
    </recommendedName>
</protein>
<dbReference type="Pfam" id="PF01569">
    <property type="entry name" value="PAP2"/>
    <property type="match status" value="1"/>
</dbReference>
<reference evidence="3" key="1">
    <citation type="journal article" date="2020" name="Nature">
        <title>Giant virus diversity and host interactions through global metagenomics.</title>
        <authorList>
            <person name="Schulz F."/>
            <person name="Roux S."/>
            <person name="Paez-Espino D."/>
            <person name="Jungbluth S."/>
            <person name="Walsh D.A."/>
            <person name="Denef V.J."/>
            <person name="McMahon K.D."/>
            <person name="Konstantinidis K.T."/>
            <person name="Eloe-Fadrosh E.A."/>
            <person name="Kyrpides N.C."/>
            <person name="Woyke T."/>
        </authorList>
    </citation>
    <scope>NUCLEOTIDE SEQUENCE</scope>
    <source>
        <strain evidence="3">GVMAG-M-3300023184-51</strain>
    </source>
</reference>
<feature type="transmembrane region" description="Helical" evidence="1">
    <location>
        <begin position="155"/>
        <end position="174"/>
    </location>
</feature>
<dbReference type="Gene3D" id="1.20.144.10">
    <property type="entry name" value="Phosphatidic acid phosphatase type 2/haloperoxidase"/>
    <property type="match status" value="1"/>
</dbReference>
<evidence type="ECO:0000256" key="1">
    <source>
        <dbReference type="SAM" id="Phobius"/>
    </source>
</evidence>
<dbReference type="PANTHER" id="PTHR14969:SF13">
    <property type="entry name" value="AT30094P"/>
    <property type="match status" value="1"/>
</dbReference>
<feature type="transmembrane region" description="Helical" evidence="1">
    <location>
        <begin position="32"/>
        <end position="52"/>
    </location>
</feature>
<dbReference type="InterPro" id="IPR000326">
    <property type="entry name" value="PAP2/HPO"/>
</dbReference>
<dbReference type="InterPro" id="IPR036938">
    <property type="entry name" value="PAP2/HPO_sf"/>
</dbReference>
<keyword evidence="1" id="KW-0472">Membrane</keyword>
<name>A0A6C0I7A0_9ZZZZ</name>
<feature type="transmembrane region" description="Helical" evidence="1">
    <location>
        <begin position="59"/>
        <end position="80"/>
    </location>
</feature>
<dbReference type="AlphaFoldDB" id="A0A6C0I7A0"/>
<dbReference type="GO" id="GO:0042392">
    <property type="term" value="F:sphingosine-1-phosphate phosphatase activity"/>
    <property type="evidence" value="ECO:0007669"/>
    <property type="project" value="TreeGrafter"/>
</dbReference>
<evidence type="ECO:0000259" key="2">
    <source>
        <dbReference type="Pfam" id="PF01569"/>
    </source>
</evidence>
<proteinExistence type="predicted"/>
<accession>A0A6C0I7A0</accession>
<sequence>MVTDVTNIFDVDFINDFLGIKFDNMEFTLPNLIHLIGYLTPTIMLVITVLLLRNKINYLSFFLYGYIINIVINSLLKWFIKEPRPTNDWKILQLGITHNKRIGFDKYGMPSGHAQHCGFMLAFATLVFNSPLVTGLYSILSLICLYQRYLYQNHTLLQVIIGFVIGLGIGYLFYELGAKKLIGNIKMRPDDNGPL</sequence>
<dbReference type="SUPFAM" id="SSF48317">
    <property type="entry name" value="Acid phosphatase/Vanadium-dependent haloperoxidase"/>
    <property type="match status" value="1"/>
</dbReference>